<dbReference type="GO" id="GO:0016787">
    <property type="term" value="F:hydrolase activity"/>
    <property type="evidence" value="ECO:0007669"/>
    <property type="project" value="UniProtKB-KW"/>
</dbReference>
<dbReference type="AlphaFoldDB" id="A0A9P6CNA5"/>
<keyword evidence="4" id="KW-1185">Reference proteome</keyword>
<protein>
    <submittedName>
        <fullName evidence="3">P-loop containing nucleoside triphosphate hydrolase protein</fullName>
    </submittedName>
</protein>
<dbReference type="InterPro" id="IPR027417">
    <property type="entry name" value="P-loop_NTPase"/>
</dbReference>
<accession>A0A9P6CNA5</accession>
<evidence type="ECO:0000313" key="4">
    <source>
        <dbReference type="Proteomes" id="UP000807353"/>
    </source>
</evidence>
<reference evidence="3" key="1">
    <citation type="submission" date="2020-11" db="EMBL/GenBank/DDBJ databases">
        <authorList>
            <consortium name="DOE Joint Genome Institute"/>
            <person name="Ahrendt S."/>
            <person name="Riley R."/>
            <person name="Andreopoulos W."/>
            <person name="Labutti K."/>
            <person name="Pangilinan J."/>
            <person name="Ruiz-Duenas F.J."/>
            <person name="Barrasa J.M."/>
            <person name="Sanchez-Garcia M."/>
            <person name="Camarero S."/>
            <person name="Miyauchi S."/>
            <person name="Serrano A."/>
            <person name="Linde D."/>
            <person name="Babiker R."/>
            <person name="Drula E."/>
            <person name="Ayuso-Fernandez I."/>
            <person name="Pacheco R."/>
            <person name="Padilla G."/>
            <person name="Ferreira P."/>
            <person name="Barriuso J."/>
            <person name="Kellner H."/>
            <person name="Castanera R."/>
            <person name="Alfaro M."/>
            <person name="Ramirez L."/>
            <person name="Pisabarro A.G."/>
            <person name="Kuo A."/>
            <person name="Tritt A."/>
            <person name="Lipzen A."/>
            <person name="He G."/>
            <person name="Yan M."/>
            <person name="Ng V."/>
            <person name="Cullen D."/>
            <person name="Martin F."/>
            <person name="Rosso M.-N."/>
            <person name="Henrissat B."/>
            <person name="Hibbett D."/>
            <person name="Martinez A.T."/>
            <person name="Grigoriev I.V."/>
        </authorList>
    </citation>
    <scope>NUCLEOTIDE SEQUENCE</scope>
    <source>
        <strain evidence="3">CBS 247.69</strain>
    </source>
</reference>
<name>A0A9P6CNA5_9AGAR</name>
<dbReference type="SUPFAM" id="SSF52540">
    <property type="entry name" value="P-loop containing nucleoside triphosphate hydrolases"/>
    <property type="match status" value="1"/>
</dbReference>
<keyword evidence="1" id="KW-0175">Coiled coil</keyword>
<organism evidence="3 4">
    <name type="scientific">Collybia nuda</name>
    <dbReference type="NCBI Taxonomy" id="64659"/>
    <lineage>
        <taxon>Eukaryota</taxon>
        <taxon>Fungi</taxon>
        <taxon>Dikarya</taxon>
        <taxon>Basidiomycota</taxon>
        <taxon>Agaricomycotina</taxon>
        <taxon>Agaricomycetes</taxon>
        <taxon>Agaricomycetidae</taxon>
        <taxon>Agaricales</taxon>
        <taxon>Tricholomatineae</taxon>
        <taxon>Clitocybaceae</taxon>
        <taxon>Collybia</taxon>
    </lineage>
</organism>
<comment type="caution">
    <text evidence="3">The sequence shown here is derived from an EMBL/GenBank/DDBJ whole genome shotgun (WGS) entry which is preliminary data.</text>
</comment>
<feature type="domain" description="RecF/RecN/SMC N-terminal" evidence="2">
    <location>
        <begin position="47"/>
        <end position="231"/>
    </location>
</feature>
<feature type="coiled-coil region" evidence="1">
    <location>
        <begin position="58"/>
        <end position="99"/>
    </location>
</feature>
<evidence type="ECO:0000256" key="1">
    <source>
        <dbReference type="SAM" id="Coils"/>
    </source>
</evidence>
<dbReference type="PANTHER" id="PTHR43977">
    <property type="entry name" value="STRUCTURAL MAINTENANCE OF CHROMOSOMES PROTEIN 3"/>
    <property type="match status" value="1"/>
</dbReference>
<dbReference type="Gene3D" id="3.40.50.300">
    <property type="entry name" value="P-loop containing nucleotide triphosphate hydrolases"/>
    <property type="match status" value="1"/>
</dbReference>
<sequence>MSCKVWLKKRRGPQFGQPGGEFNFSKIDVGRMKERATELEDSQKGMKKKVNPKVLNMIENVEKREDELQKMLSTVMKDKEKIEETIEELDRYKRDALQKTWEKVDGDFGGIFAELLPGNFARLQPPDGQDLMDGLEVKVQLGSVWKQSLTELSGGQRSLIALSLIMALLQFKPAPMYILDEIDAALDLSHTQHIGQLFRTRFKGSQFIVVSLKEGLFTNANVLFRARFRDGTSIEYEAKKRRRRVRT</sequence>
<dbReference type="OrthoDB" id="10255539at2759"/>
<dbReference type="InterPro" id="IPR003395">
    <property type="entry name" value="RecF/RecN/SMC_N"/>
</dbReference>
<proteinExistence type="predicted"/>
<dbReference type="EMBL" id="MU150240">
    <property type="protein sequence ID" value="KAF9466764.1"/>
    <property type="molecule type" value="Genomic_DNA"/>
</dbReference>
<gene>
    <name evidence="3" type="ORF">BDZ94DRAFT_1280726</name>
</gene>
<dbReference type="Proteomes" id="UP000807353">
    <property type="component" value="Unassembled WGS sequence"/>
</dbReference>
<evidence type="ECO:0000259" key="2">
    <source>
        <dbReference type="Pfam" id="PF02463"/>
    </source>
</evidence>
<evidence type="ECO:0000313" key="3">
    <source>
        <dbReference type="EMBL" id="KAF9466764.1"/>
    </source>
</evidence>
<dbReference type="Pfam" id="PF02463">
    <property type="entry name" value="SMC_N"/>
    <property type="match status" value="1"/>
</dbReference>
<keyword evidence="3" id="KW-0378">Hydrolase</keyword>
<dbReference type="FunFam" id="3.40.50.300:FF:000385">
    <property type="entry name" value="Structural maintenance of chromosomes 2"/>
    <property type="match status" value="1"/>
</dbReference>